<keyword evidence="2" id="KW-1185">Reference proteome</keyword>
<dbReference type="RefSeq" id="XP_025423871.1">
    <property type="nucleotide sequence ID" value="XM_025568086.1"/>
</dbReference>
<dbReference type="Proteomes" id="UP000694846">
    <property type="component" value="Unplaced"/>
</dbReference>
<dbReference type="AlphaFoldDB" id="A0A2S2Q014"/>
<gene>
    <name evidence="3" type="primary">LOC112693150</name>
    <name evidence="1" type="ORF">g.74972</name>
</gene>
<evidence type="ECO:0000313" key="2">
    <source>
        <dbReference type="Proteomes" id="UP000694846"/>
    </source>
</evidence>
<dbReference type="EMBL" id="GGMS01001836">
    <property type="protein sequence ID" value="MBY71039.1"/>
    <property type="molecule type" value="Transcribed_RNA"/>
</dbReference>
<name>A0A2S2Q014_9HEMI</name>
<reference evidence="3" key="2">
    <citation type="submission" date="2025-04" db="UniProtKB">
        <authorList>
            <consortium name="RefSeq"/>
        </authorList>
    </citation>
    <scope>IDENTIFICATION</scope>
    <source>
        <tissue evidence="3">Whole body</tissue>
    </source>
</reference>
<proteinExistence type="predicted"/>
<sequence>MSSDRIIVPPYNEQPVAYKTVRGTLHGIKTRMITAVTKPTVGAVTASRHGPKTDSKSSWSAYENYHYRQTTENWREKLYAKRNGADARFTACTYREPSSDLLPEATVPPTHRPPTTAHKIVRGTLHGIKPRMMAAAVARSTWSANTLAGRIDPVNSR</sequence>
<evidence type="ECO:0000313" key="3">
    <source>
        <dbReference type="RefSeq" id="XP_025423871.1"/>
    </source>
</evidence>
<dbReference type="GeneID" id="112693150"/>
<protein>
    <submittedName>
        <fullName evidence="3">Uncharacterized protein LOC112693150</fullName>
    </submittedName>
</protein>
<evidence type="ECO:0000313" key="1">
    <source>
        <dbReference type="EMBL" id="MBY71039.1"/>
    </source>
</evidence>
<organism evidence="1">
    <name type="scientific">Sipha flava</name>
    <name type="common">yellow sugarcane aphid</name>
    <dbReference type="NCBI Taxonomy" id="143950"/>
    <lineage>
        <taxon>Eukaryota</taxon>
        <taxon>Metazoa</taxon>
        <taxon>Ecdysozoa</taxon>
        <taxon>Arthropoda</taxon>
        <taxon>Hexapoda</taxon>
        <taxon>Insecta</taxon>
        <taxon>Pterygota</taxon>
        <taxon>Neoptera</taxon>
        <taxon>Paraneoptera</taxon>
        <taxon>Hemiptera</taxon>
        <taxon>Sternorrhyncha</taxon>
        <taxon>Aphidomorpha</taxon>
        <taxon>Aphidoidea</taxon>
        <taxon>Aphididae</taxon>
        <taxon>Sipha</taxon>
    </lineage>
</organism>
<accession>A0A2S2Q014</accession>
<reference evidence="1" key="1">
    <citation type="submission" date="2018-04" db="EMBL/GenBank/DDBJ databases">
        <title>Transcriptome assembly of Sipha flava.</title>
        <authorList>
            <person name="Scully E.D."/>
            <person name="Geib S.M."/>
            <person name="Palmer N.A."/>
            <person name="Koch K."/>
            <person name="Bradshaw J."/>
            <person name="Heng-Moss T."/>
            <person name="Sarath G."/>
        </authorList>
    </citation>
    <scope>NUCLEOTIDE SEQUENCE</scope>
</reference>